<dbReference type="InterPro" id="IPR027417">
    <property type="entry name" value="P-loop_NTPase"/>
</dbReference>
<organism evidence="1">
    <name type="scientific">marine sediment metagenome</name>
    <dbReference type="NCBI Taxonomy" id="412755"/>
    <lineage>
        <taxon>unclassified sequences</taxon>
        <taxon>metagenomes</taxon>
        <taxon>ecological metagenomes</taxon>
    </lineage>
</organism>
<sequence>MVQTLIGGTGRSGTSILKQVLASHPKVIALPTELRIIVDPGGALDLKRALTDRW</sequence>
<accession>X0WTS2</accession>
<gene>
    <name evidence="1" type="ORF">S01H1_51898</name>
</gene>
<dbReference type="Gene3D" id="3.40.50.300">
    <property type="entry name" value="P-loop containing nucleotide triphosphate hydrolases"/>
    <property type="match status" value="1"/>
</dbReference>
<proteinExistence type="predicted"/>
<dbReference type="AlphaFoldDB" id="X0WTS2"/>
<evidence type="ECO:0000313" key="1">
    <source>
        <dbReference type="EMBL" id="GAG26602.1"/>
    </source>
</evidence>
<name>X0WTS2_9ZZZZ</name>
<comment type="caution">
    <text evidence="1">The sequence shown here is derived from an EMBL/GenBank/DDBJ whole genome shotgun (WGS) entry which is preliminary data.</text>
</comment>
<feature type="non-terminal residue" evidence="1">
    <location>
        <position position="54"/>
    </location>
</feature>
<protein>
    <submittedName>
        <fullName evidence="1">Uncharacterized protein</fullName>
    </submittedName>
</protein>
<reference evidence="1" key="1">
    <citation type="journal article" date="2014" name="Front. Microbiol.">
        <title>High frequency of phylogenetically diverse reductive dehalogenase-homologous genes in deep subseafloor sedimentary metagenomes.</title>
        <authorList>
            <person name="Kawai M."/>
            <person name="Futagami T."/>
            <person name="Toyoda A."/>
            <person name="Takaki Y."/>
            <person name="Nishi S."/>
            <person name="Hori S."/>
            <person name="Arai W."/>
            <person name="Tsubouchi T."/>
            <person name="Morono Y."/>
            <person name="Uchiyama I."/>
            <person name="Ito T."/>
            <person name="Fujiyama A."/>
            <person name="Inagaki F."/>
            <person name="Takami H."/>
        </authorList>
    </citation>
    <scope>NUCLEOTIDE SEQUENCE</scope>
    <source>
        <strain evidence="1">Expedition CK06-06</strain>
    </source>
</reference>
<dbReference type="EMBL" id="BARS01033523">
    <property type="protein sequence ID" value="GAG26602.1"/>
    <property type="molecule type" value="Genomic_DNA"/>
</dbReference>
<dbReference type="SUPFAM" id="SSF52540">
    <property type="entry name" value="P-loop containing nucleoside triphosphate hydrolases"/>
    <property type="match status" value="1"/>
</dbReference>